<accession>A0ABX2TDU3</accession>
<feature type="region of interest" description="Disordered" evidence="1">
    <location>
        <begin position="18"/>
        <end position="38"/>
    </location>
</feature>
<comment type="caution">
    <text evidence="2">The sequence shown here is derived from an EMBL/GenBank/DDBJ whole genome shotgun (WGS) entry which is preliminary data.</text>
</comment>
<proteinExistence type="predicted"/>
<evidence type="ECO:0000313" key="2">
    <source>
        <dbReference type="EMBL" id="NYZ21184.1"/>
    </source>
</evidence>
<gene>
    <name evidence="2" type="ORF">HND93_15815</name>
</gene>
<name>A0ABX2TDU3_9PROT</name>
<reference evidence="2 3" key="1">
    <citation type="submission" date="2020-05" db="EMBL/GenBank/DDBJ databases">
        <title>Azospirillum oleiclasticum sp. nov, a nitrogen-fixing and heavy crude oil-emulsifying bacterium isolated from the crude oil of Yumen Oilfield.</title>
        <authorList>
            <person name="Wu D."/>
            <person name="Cai M."/>
            <person name="Zhang X."/>
        </authorList>
    </citation>
    <scope>NUCLEOTIDE SEQUENCE [LARGE SCALE GENOMIC DNA]</scope>
    <source>
        <strain evidence="2 3">ROY-1-1-2</strain>
    </source>
</reference>
<evidence type="ECO:0000313" key="3">
    <source>
        <dbReference type="Proteomes" id="UP000584642"/>
    </source>
</evidence>
<organism evidence="2 3">
    <name type="scientific">Azospirillum oleiclasticum</name>
    <dbReference type="NCBI Taxonomy" id="2735135"/>
    <lineage>
        <taxon>Bacteria</taxon>
        <taxon>Pseudomonadati</taxon>
        <taxon>Pseudomonadota</taxon>
        <taxon>Alphaproteobacteria</taxon>
        <taxon>Rhodospirillales</taxon>
        <taxon>Azospirillaceae</taxon>
        <taxon>Azospirillum</taxon>
    </lineage>
</organism>
<evidence type="ECO:0008006" key="4">
    <source>
        <dbReference type="Google" id="ProtNLM"/>
    </source>
</evidence>
<protein>
    <recommendedName>
        <fullName evidence="4">Basal-body rod modification protein FlgD</fullName>
    </recommendedName>
</protein>
<dbReference type="Gene3D" id="2.60.120.380">
    <property type="match status" value="1"/>
</dbReference>
<dbReference type="EMBL" id="JABFDB010000011">
    <property type="protein sequence ID" value="NYZ21184.1"/>
    <property type="molecule type" value="Genomic_DNA"/>
</dbReference>
<evidence type="ECO:0000256" key="1">
    <source>
        <dbReference type="SAM" id="MobiDB-lite"/>
    </source>
</evidence>
<keyword evidence="3" id="KW-1185">Reference proteome</keyword>
<sequence length="234" mass="25110">MSSVTDIQGMATGLQQSVDAAMKRLQDQAKSADPAPENVQEFEQDVRKKALNIPSLATDIGVLTKDVSRLNVMSQLGKNDPVDFYKVKVTTAGEVTLGRVGDEGVRFQLMDKSGTIIADSDPGQGKAYDAFQKMQGGTQPLDRGDYTVRISRDKSVPQTEQRNYAFQLRMGTYSKDYDTIARQPKEGDRPFDPPSYLAMLNGGSATGGTAAGNSLASILLAGSGGRGSLFNGLF</sequence>
<dbReference type="Proteomes" id="UP000584642">
    <property type="component" value="Unassembled WGS sequence"/>
</dbReference>
<dbReference type="RefSeq" id="WP_180282965.1">
    <property type="nucleotide sequence ID" value="NZ_JABFDB010000011.1"/>
</dbReference>